<proteinExistence type="predicted"/>
<feature type="domain" description="EamA" evidence="6">
    <location>
        <begin position="141"/>
        <end position="277"/>
    </location>
</feature>
<evidence type="ECO:0000256" key="3">
    <source>
        <dbReference type="ARBA" id="ARBA00022989"/>
    </source>
</evidence>
<feature type="transmembrane region" description="Helical" evidence="5">
    <location>
        <begin position="7"/>
        <end position="27"/>
    </location>
</feature>
<gene>
    <name evidence="7" type="ORF">CRD36_02485</name>
</gene>
<feature type="transmembrane region" description="Helical" evidence="5">
    <location>
        <begin position="58"/>
        <end position="80"/>
    </location>
</feature>
<dbReference type="InParanoid" id="A0A2G4YTB4"/>
<feature type="transmembrane region" description="Helical" evidence="5">
    <location>
        <begin position="261"/>
        <end position="279"/>
    </location>
</feature>
<dbReference type="AlphaFoldDB" id="A0A2G4YTB4"/>
<dbReference type="InterPro" id="IPR050638">
    <property type="entry name" value="AA-Vitamin_Transporters"/>
</dbReference>
<evidence type="ECO:0000256" key="2">
    <source>
        <dbReference type="ARBA" id="ARBA00022692"/>
    </source>
</evidence>
<comment type="caution">
    <text evidence="7">The sequence shown here is derived from an EMBL/GenBank/DDBJ whole genome shotgun (WGS) entry which is preliminary data.</text>
</comment>
<dbReference type="RefSeq" id="WP_099471162.1">
    <property type="nucleotide sequence ID" value="NZ_CP041025.1"/>
</dbReference>
<organism evidence="7 8">
    <name type="scientific">Paremcibacter congregatus</name>
    <dbReference type="NCBI Taxonomy" id="2043170"/>
    <lineage>
        <taxon>Bacteria</taxon>
        <taxon>Pseudomonadati</taxon>
        <taxon>Pseudomonadota</taxon>
        <taxon>Alphaproteobacteria</taxon>
        <taxon>Emcibacterales</taxon>
        <taxon>Emcibacteraceae</taxon>
        <taxon>Paremcibacter</taxon>
    </lineage>
</organism>
<dbReference type="InterPro" id="IPR037185">
    <property type="entry name" value="EmrE-like"/>
</dbReference>
<dbReference type="PANTHER" id="PTHR32322:SF9">
    <property type="entry name" value="AMINO-ACID METABOLITE EFFLUX PUMP-RELATED"/>
    <property type="match status" value="1"/>
</dbReference>
<feature type="transmembrane region" description="Helical" evidence="5">
    <location>
        <begin position="33"/>
        <end position="51"/>
    </location>
</feature>
<feature type="transmembrane region" description="Helical" evidence="5">
    <location>
        <begin position="167"/>
        <end position="188"/>
    </location>
</feature>
<accession>A0A2G4YTB4</accession>
<feature type="transmembrane region" description="Helical" evidence="5">
    <location>
        <begin position="208"/>
        <end position="228"/>
    </location>
</feature>
<reference evidence="7 8" key="1">
    <citation type="submission" date="2017-10" db="EMBL/GenBank/DDBJ databases">
        <title>Frigbacter circumglobatus gen. nov. sp. nov., isolated from sediment cultured in situ.</title>
        <authorList>
            <person name="Zhao Z."/>
        </authorList>
    </citation>
    <scope>NUCLEOTIDE SEQUENCE [LARGE SCALE GENOMIC DNA]</scope>
    <source>
        <strain evidence="7 8">ZYL</strain>
    </source>
</reference>
<name>A0A2G4YTB4_9PROT</name>
<keyword evidence="2 5" id="KW-0812">Transmembrane</keyword>
<dbReference type="Proteomes" id="UP000229730">
    <property type="component" value="Unassembled WGS sequence"/>
</dbReference>
<dbReference type="GO" id="GO:0016020">
    <property type="term" value="C:membrane"/>
    <property type="evidence" value="ECO:0007669"/>
    <property type="project" value="UniProtKB-SubCell"/>
</dbReference>
<evidence type="ECO:0000256" key="5">
    <source>
        <dbReference type="SAM" id="Phobius"/>
    </source>
</evidence>
<dbReference type="OrthoDB" id="7158585at2"/>
<evidence type="ECO:0000256" key="1">
    <source>
        <dbReference type="ARBA" id="ARBA00004141"/>
    </source>
</evidence>
<feature type="transmembrane region" description="Helical" evidence="5">
    <location>
        <begin position="86"/>
        <end position="108"/>
    </location>
</feature>
<evidence type="ECO:0000256" key="4">
    <source>
        <dbReference type="ARBA" id="ARBA00023136"/>
    </source>
</evidence>
<dbReference type="EMBL" id="PDEM01000009">
    <property type="protein sequence ID" value="PHZ85579.1"/>
    <property type="molecule type" value="Genomic_DNA"/>
</dbReference>
<evidence type="ECO:0000313" key="8">
    <source>
        <dbReference type="Proteomes" id="UP000229730"/>
    </source>
</evidence>
<feature type="transmembrane region" description="Helical" evidence="5">
    <location>
        <begin position="115"/>
        <end position="135"/>
    </location>
</feature>
<dbReference type="FunCoup" id="A0A2G4YTB4">
    <property type="interactions" value="96"/>
</dbReference>
<dbReference type="PANTHER" id="PTHR32322">
    <property type="entry name" value="INNER MEMBRANE TRANSPORTER"/>
    <property type="match status" value="1"/>
</dbReference>
<keyword evidence="8" id="KW-1185">Reference proteome</keyword>
<evidence type="ECO:0000313" key="7">
    <source>
        <dbReference type="EMBL" id="PHZ85579.1"/>
    </source>
</evidence>
<keyword evidence="3 5" id="KW-1133">Transmembrane helix</keyword>
<sequence length="294" mass="32908">MPIHHILFGFLVSIAWGVNFVAMKIGLNHLSPFLFIALRFAIVLMLMAPWLRVMQGKMWLLLWIGLCLGGVHFAFAIMGLQLAENITSIVVIVQMHVPITLIMAHIFLQERLSYWRGSGIVIAFMGVLLITFDPAIANERLAILVIFGATLFYSTGSVLLRRLKDVGVFNTQAWTAVFGLPILLSLTFMTEADQMTQLMAMNQEGWMAVFYTAVVSSIIGYGGMNFLVKRHPVTLIAPIFLSVPIFATMAAVIAFDEILTPRFLMGASLTLLGLSVIHLRDWWKKRQLVEELLP</sequence>
<dbReference type="InterPro" id="IPR000620">
    <property type="entry name" value="EamA_dom"/>
</dbReference>
<comment type="subcellular location">
    <subcellularLocation>
        <location evidence="1">Membrane</location>
        <topology evidence="1">Multi-pass membrane protein</topology>
    </subcellularLocation>
</comment>
<dbReference type="Pfam" id="PF00892">
    <property type="entry name" value="EamA"/>
    <property type="match status" value="2"/>
</dbReference>
<evidence type="ECO:0000259" key="6">
    <source>
        <dbReference type="Pfam" id="PF00892"/>
    </source>
</evidence>
<feature type="transmembrane region" description="Helical" evidence="5">
    <location>
        <begin position="141"/>
        <end position="160"/>
    </location>
</feature>
<protein>
    <recommendedName>
        <fullName evidence="6">EamA domain-containing protein</fullName>
    </recommendedName>
</protein>
<dbReference type="SUPFAM" id="SSF103481">
    <property type="entry name" value="Multidrug resistance efflux transporter EmrE"/>
    <property type="match status" value="2"/>
</dbReference>
<keyword evidence="4 5" id="KW-0472">Membrane</keyword>
<feature type="transmembrane region" description="Helical" evidence="5">
    <location>
        <begin position="235"/>
        <end position="255"/>
    </location>
</feature>
<feature type="domain" description="EamA" evidence="6">
    <location>
        <begin position="6"/>
        <end position="131"/>
    </location>
</feature>